<accession>A0A2P2NEC5</accession>
<dbReference type="AlphaFoldDB" id="A0A2P2NEC5"/>
<dbReference type="EMBL" id="GGEC01060305">
    <property type="protein sequence ID" value="MBX40789.1"/>
    <property type="molecule type" value="Transcribed_RNA"/>
</dbReference>
<sequence length="24" mass="2729">MIEFEVSLLLCLVALMVENEGDNF</sequence>
<evidence type="ECO:0000313" key="1">
    <source>
        <dbReference type="EMBL" id="MBX40789.1"/>
    </source>
</evidence>
<reference evidence="1" key="1">
    <citation type="submission" date="2018-02" db="EMBL/GenBank/DDBJ databases">
        <title>Rhizophora mucronata_Transcriptome.</title>
        <authorList>
            <person name="Meera S.P."/>
            <person name="Sreeshan A."/>
            <person name="Augustine A."/>
        </authorList>
    </citation>
    <scope>NUCLEOTIDE SEQUENCE</scope>
    <source>
        <tissue evidence="1">Leaf</tissue>
    </source>
</reference>
<protein>
    <submittedName>
        <fullName evidence="1">Uncharacterized protein</fullName>
    </submittedName>
</protein>
<organism evidence="1">
    <name type="scientific">Rhizophora mucronata</name>
    <name type="common">Asiatic mangrove</name>
    <dbReference type="NCBI Taxonomy" id="61149"/>
    <lineage>
        <taxon>Eukaryota</taxon>
        <taxon>Viridiplantae</taxon>
        <taxon>Streptophyta</taxon>
        <taxon>Embryophyta</taxon>
        <taxon>Tracheophyta</taxon>
        <taxon>Spermatophyta</taxon>
        <taxon>Magnoliopsida</taxon>
        <taxon>eudicotyledons</taxon>
        <taxon>Gunneridae</taxon>
        <taxon>Pentapetalae</taxon>
        <taxon>rosids</taxon>
        <taxon>fabids</taxon>
        <taxon>Malpighiales</taxon>
        <taxon>Rhizophoraceae</taxon>
        <taxon>Rhizophora</taxon>
    </lineage>
</organism>
<name>A0A2P2NEC5_RHIMU</name>
<proteinExistence type="predicted"/>